<dbReference type="PROSITE" id="PS51383">
    <property type="entry name" value="YJEF_C_3"/>
    <property type="match status" value="1"/>
</dbReference>
<comment type="cofactor">
    <cofactor evidence="18 19">
        <name>K(+)</name>
        <dbReference type="ChEBI" id="CHEBI:29103"/>
    </cofactor>
    <text evidence="18 19">Binds 1 potassium ion per subunit.</text>
</comment>
<dbReference type="Gene3D" id="3.40.50.10260">
    <property type="entry name" value="YjeF N-terminal domain"/>
    <property type="match status" value="1"/>
</dbReference>
<comment type="similarity">
    <text evidence="17">Belongs to the NnrD/CARKD family.</text>
</comment>
<dbReference type="EMBL" id="JBCGCU010000005">
    <property type="protein sequence ID" value="MEM0514998.1"/>
    <property type="molecule type" value="Genomic_DNA"/>
</dbReference>
<comment type="caution">
    <text evidence="18">Lacks conserved residue(s) required for the propagation of feature annotation.</text>
</comment>
<dbReference type="InterPro" id="IPR004443">
    <property type="entry name" value="YjeF_N_dom"/>
</dbReference>
<keyword evidence="12 17" id="KW-0456">Lyase</keyword>
<dbReference type="Pfam" id="PF01256">
    <property type="entry name" value="Carb_kinase"/>
    <property type="match status" value="1"/>
</dbReference>
<evidence type="ECO:0000256" key="19">
    <source>
        <dbReference type="PIRNR" id="PIRNR017184"/>
    </source>
</evidence>
<feature type="binding site" evidence="17">
    <location>
        <position position="325"/>
    </location>
    <ligand>
        <name>(6S)-NADPHX</name>
        <dbReference type="ChEBI" id="CHEBI:64076"/>
    </ligand>
</feature>
<dbReference type="InterPro" id="IPR036652">
    <property type="entry name" value="YjeF_N_dom_sf"/>
</dbReference>
<comment type="caution">
    <text evidence="22">The sequence shown here is derived from an EMBL/GenBank/DDBJ whole genome shotgun (WGS) entry which is preliminary data.</text>
</comment>
<dbReference type="NCBIfam" id="TIGR00197">
    <property type="entry name" value="yjeF_nterm"/>
    <property type="match status" value="1"/>
</dbReference>
<evidence type="ECO:0000256" key="7">
    <source>
        <dbReference type="ARBA" id="ARBA00022840"/>
    </source>
</evidence>
<keyword evidence="23" id="KW-1185">Reference proteome</keyword>
<dbReference type="PROSITE" id="PS01050">
    <property type="entry name" value="YJEF_C_2"/>
    <property type="match status" value="1"/>
</dbReference>
<evidence type="ECO:0000256" key="5">
    <source>
        <dbReference type="ARBA" id="ARBA00022723"/>
    </source>
</evidence>
<evidence type="ECO:0000256" key="9">
    <source>
        <dbReference type="ARBA" id="ARBA00022958"/>
    </source>
</evidence>
<evidence type="ECO:0000313" key="23">
    <source>
        <dbReference type="Proteomes" id="UP001447008"/>
    </source>
</evidence>
<comment type="subunit">
    <text evidence="17">Homotetramer.</text>
</comment>
<name>A0ABU9N000_9GAMM</name>
<dbReference type="InterPro" id="IPR000631">
    <property type="entry name" value="CARKD"/>
</dbReference>
<keyword evidence="8 17" id="KW-0521">NADP</keyword>
<comment type="function">
    <text evidence="18">Catalyzes the epimerization of the S- and R-forms of NAD(P)HX, a damaged form of NAD(P)H that is a result of enzymatic or heat-dependent hydration. This is a prerequisite for the S-specific NAD(P)H-hydrate dehydratase to allow the repair of both epimers of NAD(P)HX.</text>
</comment>
<protein>
    <recommendedName>
        <fullName evidence="19">Bifunctional NAD(P)H-hydrate repair enzyme</fullName>
    </recommendedName>
    <alternativeName>
        <fullName evidence="19">Nicotinamide nucleotide repair protein</fullName>
    </alternativeName>
    <domain>
        <recommendedName>
            <fullName evidence="19">ADP-dependent (S)-NAD(P)H-hydrate dehydratase</fullName>
            <ecNumber evidence="19">4.2.1.136</ecNumber>
        </recommendedName>
        <alternativeName>
            <fullName evidence="19">ADP-dependent NAD(P)HX dehydratase</fullName>
        </alternativeName>
    </domain>
    <domain>
        <recommendedName>
            <fullName evidence="19">NAD(P)H-hydrate epimerase</fullName>
            <ecNumber evidence="19">5.1.99.6</ecNumber>
        </recommendedName>
    </domain>
</protein>
<comment type="function">
    <text evidence="14 19">Bifunctional enzyme that catalyzes the epimerization of the S- and R-forms of NAD(P)HX and the dehydration of the S-form of NAD(P)HX at the expense of ADP, which is converted to AMP. This allows the repair of both epimers of NAD(P)HX, a damaged form of NAD(P)H that is a result of enzymatic or heat-dependent hydration.</text>
</comment>
<keyword evidence="9 18" id="KW-0630">Potassium</keyword>
<dbReference type="HAMAP" id="MF_01966">
    <property type="entry name" value="NADHX_epimerase"/>
    <property type="match status" value="1"/>
</dbReference>
<keyword evidence="10 17" id="KW-0520">NAD</keyword>
<comment type="similarity">
    <text evidence="3 19">In the N-terminal section; belongs to the NnrE/AIBP family.</text>
</comment>
<dbReference type="Proteomes" id="UP001447008">
    <property type="component" value="Unassembled WGS sequence"/>
</dbReference>
<evidence type="ECO:0000256" key="10">
    <source>
        <dbReference type="ARBA" id="ARBA00023027"/>
    </source>
</evidence>
<comment type="similarity">
    <text evidence="18">Belongs to the NnrE/AIBP family.</text>
</comment>
<dbReference type="EC" id="5.1.99.6" evidence="19"/>
<dbReference type="PANTHER" id="PTHR12592:SF0">
    <property type="entry name" value="ATP-DEPENDENT (S)-NAD(P)H-HYDRATE DEHYDRATASE"/>
    <property type="match status" value="1"/>
</dbReference>
<keyword evidence="6 17" id="KW-0547">Nucleotide-binding</keyword>
<comment type="catalytic activity">
    <reaction evidence="2 18 19">
        <text>(6R)-NADPHX = (6S)-NADPHX</text>
        <dbReference type="Rhea" id="RHEA:32227"/>
        <dbReference type="ChEBI" id="CHEBI:64076"/>
        <dbReference type="ChEBI" id="CHEBI:64077"/>
        <dbReference type="EC" id="5.1.99.6"/>
    </reaction>
</comment>
<evidence type="ECO:0000259" key="21">
    <source>
        <dbReference type="PROSITE" id="PS51385"/>
    </source>
</evidence>
<dbReference type="PROSITE" id="PS51385">
    <property type="entry name" value="YJEF_N"/>
    <property type="match status" value="1"/>
</dbReference>
<feature type="binding site" evidence="17">
    <location>
        <position position="438"/>
    </location>
    <ligand>
        <name>AMP</name>
        <dbReference type="ChEBI" id="CHEBI:456215"/>
    </ligand>
</feature>
<evidence type="ECO:0000256" key="8">
    <source>
        <dbReference type="ARBA" id="ARBA00022857"/>
    </source>
</evidence>
<evidence type="ECO:0000256" key="17">
    <source>
        <dbReference type="HAMAP-Rule" id="MF_01965"/>
    </source>
</evidence>
<feature type="binding site" evidence="17">
    <location>
        <position position="264"/>
    </location>
    <ligand>
        <name>(6S)-NADPHX</name>
        <dbReference type="ChEBI" id="CHEBI:64076"/>
    </ligand>
</feature>
<dbReference type="HAMAP" id="MF_01965">
    <property type="entry name" value="NADHX_dehydratase"/>
    <property type="match status" value="1"/>
</dbReference>
<evidence type="ECO:0000256" key="13">
    <source>
        <dbReference type="ARBA" id="ARBA00023268"/>
    </source>
</evidence>
<dbReference type="PIRSF" id="PIRSF017184">
    <property type="entry name" value="Nnr"/>
    <property type="match status" value="1"/>
</dbReference>
<feature type="binding site" evidence="17">
    <location>
        <position position="439"/>
    </location>
    <ligand>
        <name>(6S)-NADPHX</name>
        <dbReference type="ChEBI" id="CHEBI:64076"/>
    </ligand>
</feature>
<feature type="binding site" evidence="18">
    <location>
        <position position="68"/>
    </location>
    <ligand>
        <name>K(+)</name>
        <dbReference type="ChEBI" id="CHEBI:29103"/>
    </ligand>
</feature>
<evidence type="ECO:0000256" key="12">
    <source>
        <dbReference type="ARBA" id="ARBA00023239"/>
    </source>
</evidence>
<proteinExistence type="inferred from homology"/>
<feature type="binding site" evidence="18">
    <location>
        <position position="162"/>
    </location>
    <ligand>
        <name>(6S)-NADPHX</name>
        <dbReference type="ChEBI" id="CHEBI:64076"/>
    </ligand>
</feature>
<dbReference type="InterPro" id="IPR017953">
    <property type="entry name" value="Carbohydrate_kinase_pred_CS"/>
</dbReference>
<comment type="cofactor">
    <cofactor evidence="17">
        <name>Mg(2+)</name>
        <dbReference type="ChEBI" id="CHEBI:18420"/>
    </cofactor>
</comment>
<evidence type="ECO:0000256" key="3">
    <source>
        <dbReference type="ARBA" id="ARBA00006001"/>
    </source>
</evidence>
<evidence type="ECO:0000256" key="16">
    <source>
        <dbReference type="ARBA" id="ARBA00049209"/>
    </source>
</evidence>
<comment type="function">
    <text evidence="17">Catalyzes the dehydration of the S-form of NAD(P)HX at the expense of ADP, which is converted to AMP. Together with NAD(P)HX epimerase, which catalyzes the epimerization of the S- and R-forms, the enzyme allows the repair of both epimers of NAD(P)HX, a damaged form of NAD(P)H that is a result of enzymatic or heat-dependent hydration.</text>
</comment>
<feature type="binding site" evidence="18">
    <location>
        <position position="165"/>
    </location>
    <ligand>
        <name>K(+)</name>
        <dbReference type="ChEBI" id="CHEBI:29103"/>
    </ligand>
</feature>
<keyword evidence="13" id="KW-0511">Multifunctional enzyme</keyword>
<comment type="catalytic activity">
    <reaction evidence="1 18 19">
        <text>(6R)-NADHX = (6S)-NADHX</text>
        <dbReference type="Rhea" id="RHEA:32215"/>
        <dbReference type="ChEBI" id="CHEBI:64074"/>
        <dbReference type="ChEBI" id="CHEBI:64075"/>
        <dbReference type="EC" id="5.1.99.6"/>
    </reaction>
</comment>
<evidence type="ECO:0000313" key="22">
    <source>
        <dbReference type="EMBL" id="MEM0514998.1"/>
    </source>
</evidence>
<dbReference type="InterPro" id="IPR030677">
    <property type="entry name" value="Nnr"/>
</dbReference>
<keyword evidence="5 18" id="KW-0479">Metal-binding</keyword>
<evidence type="ECO:0000256" key="14">
    <source>
        <dbReference type="ARBA" id="ARBA00025153"/>
    </source>
</evidence>
<sequence length="495" mass="52567">MYLNYSTNLPQQAYSPQQLRENEAHAAKHCGISMTELMATAGGAVAAWVQAHYANNQRVLVLVGSGNNGGDGFVVAEQLMRAGYSVQVWPLLSLAHLGSDAKEMMQRYKDGGGECVAKPNLHQFELIIDGVFGIGLDRPMSPELQDTFTHLNELRAVRIAIDVPSGVNATSGEVYPGAFAAHHTLTFIGLKQGMLTGRAKAQCGLLWFAPLGVDQAFAHICMPKARRLIHDEMMRKRPQRQSCAHKNNAGHVLVIGGGPGMAGAARLASEAALRCGAGLVSVATHPDNVMAVLQGRYELMVHGVETQEQLMPLIDKASVLVAGPGLGQCQWAQTLLQQVLKQGKDKIKVLDADALNLLAQNPQELEKAVLTPHPKEAARLLNISVAEVEANRFAALTELVKHYRATALLKGPGTLIACEQRLWINSSGSEVLASAGMGDVLSGIIAALLAQGLSAQDATCLGAYLHGFAAEQAAAQGGKGLLASDLFPVLRALVG</sequence>
<dbReference type="Pfam" id="PF03853">
    <property type="entry name" value="YjeF_N"/>
    <property type="match status" value="1"/>
</dbReference>
<reference evidence="22 23" key="1">
    <citation type="submission" date="2024-03" db="EMBL/GenBank/DDBJ databases">
        <title>Pseudoalteromonas qingdaonensis sp. nov., isolated from the intestines of marine benthic organisms.</title>
        <authorList>
            <person name="Lin X."/>
            <person name="Fang S."/>
            <person name="Hu X."/>
        </authorList>
    </citation>
    <scope>NUCLEOTIDE SEQUENCE [LARGE SCALE GENOMIC DNA]</scope>
    <source>
        <strain evidence="22 23">YIC-827</strain>
    </source>
</reference>
<accession>A0ABU9N000</accession>
<dbReference type="NCBIfam" id="TIGR00196">
    <property type="entry name" value="yjeF_cterm"/>
    <property type="match status" value="1"/>
</dbReference>
<evidence type="ECO:0000256" key="11">
    <source>
        <dbReference type="ARBA" id="ARBA00023235"/>
    </source>
</evidence>
<organism evidence="22 23">
    <name type="scientific">Pseudoalteromonas qingdaonensis</name>
    <dbReference type="NCBI Taxonomy" id="3131913"/>
    <lineage>
        <taxon>Bacteria</taxon>
        <taxon>Pseudomonadati</taxon>
        <taxon>Pseudomonadota</taxon>
        <taxon>Gammaproteobacteria</taxon>
        <taxon>Alteromonadales</taxon>
        <taxon>Pseudoalteromonadaceae</taxon>
        <taxon>Pseudoalteromonas</taxon>
    </lineage>
</organism>
<evidence type="ECO:0000256" key="18">
    <source>
        <dbReference type="HAMAP-Rule" id="MF_01966"/>
    </source>
</evidence>
<dbReference type="PANTHER" id="PTHR12592">
    <property type="entry name" value="ATP-DEPENDENT (S)-NAD(P)H-HYDRATE DEHYDRATASE FAMILY MEMBER"/>
    <property type="match status" value="1"/>
</dbReference>
<dbReference type="CDD" id="cd01171">
    <property type="entry name" value="YXKO-related"/>
    <property type="match status" value="1"/>
</dbReference>
<evidence type="ECO:0000256" key="1">
    <source>
        <dbReference type="ARBA" id="ARBA00000013"/>
    </source>
</evidence>
<comment type="catalytic activity">
    <reaction evidence="16 17 19">
        <text>(6S)-NADPHX + ADP = AMP + phosphate + NADPH + H(+)</text>
        <dbReference type="Rhea" id="RHEA:32235"/>
        <dbReference type="ChEBI" id="CHEBI:15378"/>
        <dbReference type="ChEBI" id="CHEBI:43474"/>
        <dbReference type="ChEBI" id="CHEBI:57783"/>
        <dbReference type="ChEBI" id="CHEBI:64076"/>
        <dbReference type="ChEBI" id="CHEBI:456215"/>
        <dbReference type="ChEBI" id="CHEBI:456216"/>
        <dbReference type="EC" id="4.2.1.136"/>
    </reaction>
</comment>
<dbReference type="EC" id="4.2.1.136" evidence="19"/>
<gene>
    <name evidence="18" type="primary">nnrE</name>
    <name evidence="17" type="synonym">nnrD</name>
    <name evidence="22" type="ORF">WCN91_06085</name>
</gene>
<dbReference type="RefSeq" id="WP_342677294.1">
    <property type="nucleotide sequence ID" value="NZ_JBCGCU010000005.1"/>
</dbReference>
<dbReference type="SUPFAM" id="SSF64153">
    <property type="entry name" value="YjeF N-terminal domain-like"/>
    <property type="match status" value="1"/>
</dbReference>
<feature type="binding site" evidence="17">
    <location>
        <begin position="410"/>
        <end position="414"/>
    </location>
    <ligand>
        <name>AMP</name>
        <dbReference type="ChEBI" id="CHEBI:456215"/>
    </ligand>
</feature>
<evidence type="ECO:0000256" key="2">
    <source>
        <dbReference type="ARBA" id="ARBA00000909"/>
    </source>
</evidence>
<feature type="binding site" evidence="18">
    <location>
        <begin position="67"/>
        <end position="71"/>
    </location>
    <ligand>
        <name>(6S)-NADPHX</name>
        <dbReference type="ChEBI" id="CHEBI:64076"/>
    </ligand>
</feature>
<evidence type="ECO:0000259" key="20">
    <source>
        <dbReference type="PROSITE" id="PS51383"/>
    </source>
</evidence>
<feature type="binding site" evidence="18">
    <location>
        <begin position="133"/>
        <end position="139"/>
    </location>
    <ligand>
        <name>(6S)-NADPHX</name>
        <dbReference type="ChEBI" id="CHEBI:64076"/>
    </ligand>
</feature>
<evidence type="ECO:0000256" key="6">
    <source>
        <dbReference type="ARBA" id="ARBA00022741"/>
    </source>
</evidence>
<feature type="binding site" evidence="17">
    <location>
        <position position="373"/>
    </location>
    <ligand>
        <name>(6S)-NADPHX</name>
        <dbReference type="ChEBI" id="CHEBI:64076"/>
    </ligand>
</feature>
<comment type="similarity">
    <text evidence="4 19">In the C-terminal section; belongs to the NnrD/CARKD family.</text>
</comment>
<evidence type="ECO:0000256" key="4">
    <source>
        <dbReference type="ARBA" id="ARBA00009524"/>
    </source>
</evidence>
<keyword evidence="7 17" id="KW-0067">ATP-binding</keyword>
<dbReference type="SUPFAM" id="SSF53613">
    <property type="entry name" value="Ribokinase-like"/>
    <property type="match status" value="1"/>
</dbReference>
<evidence type="ECO:0000256" key="15">
    <source>
        <dbReference type="ARBA" id="ARBA00048238"/>
    </source>
</evidence>
<feature type="domain" description="YjeF C-terminal" evidence="20">
    <location>
        <begin position="229"/>
        <end position="495"/>
    </location>
</feature>
<comment type="catalytic activity">
    <reaction evidence="15 17 19">
        <text>(6S)-NADHX + ADP = AMP + phosphate + NADH + H(+)</text>
        <dbReference type="Rhea" id="RHEA:32223"/>
        <dbReference type="ChEBI" id="CHEBI:15378"/>
        <dbReference type="ChEBI" id="CHEBI:43474"/>
        <dbReference type="ChEBI" id="CHEBI:57945"/>
        <dbReference type="ChEBI" id="CHEBI:64074"/>
        <dbReference type="ChEBI" id="CHEBI:456215"/>
        <dbReference type="ChEBI" id="CHEBI:456216"/>
        <dbReference type="EC" id="4.2.1.136"/>
    </reaction>
</comment>
<feature type="domain" description="YjeF N-terminal" evidence="21">
    <location>
        <begin position="19"/>
        <end position="219"/>
    </location>
</feature>
<feature type="binding site" evidence="18">
    <location>
        <position position="129"/>
    </location>
    <ligand>
        <name>K(+)</name>
        <dbReference type="ChEBI" id="CHEBI:29103"/>
    </ligand>
</feature>
<keyword evidence="11 18" id="KW-0413">Isomerase</keyword>
<dbReference type="Gene3D" id="3.40.1190.20">
    <property type="match status" value="1"/>
</dbReference>
<dbReference type="InterPro" id="IPR029056">
    <property type="entry name" value="Ribokinase-like"/>
</dbReference>